<keyword evidence="2" id="KW-1185">Reference proteome</keyword>
<organism evidence="1 2">
    <name type="scientific">Parasponia andersonii</name>
    <name type="common">Sponia andersonii</name>
    <dbReference type="NCBI Taxonomy" id="3476"/>
    <lineage>
        <taxon>Eukaryota</taxon>
        <taxon>Viridiplantae</taxon>
        <taxon>Streptophyta</taxon>
        <taxon>Embryophyta</taxon>
        <taxon>Tracheophyta</taxon>
        <taxon>Spermatophyta</taxon>
        <taxon>Magnoliopsida</taxon>
        <taxon>eudicotyledons</taxon>
        <taxon>Gunneridae</taxon>
        <taxon>Pentapetalae</taxon>
        <taxon>rosids</taxon>
        <taxon>fabids</taxon>
        <taxon>Rosales</taxon>
        <taxon>Cannabaceae</taxon>
        <taxon>Parasponia</taxon>
    </lineage>
</organism>
<comment type="caution">
    <text evidence="1">The sequence shown here is derived from an EMBL/GenBank/DDBJ whole genome shotgun (WGS) entry which is preliminary data.</text>
</comment>
<name>A0A2P5BGV7_PARAD</name>
<reference evidence="2" key="1">
    <citation type="submission" date="2016-06" db="EMBL/GenBank/DDBJ databases">
        <title>Parallel loss of symbiosis genes in relatives of nitrogen-fixing non-legume Parasponia.</title>
        <authorList>
            <person name="Van Velzen R."/>
            <person name="Holmer R."/>
            <person name="Bu F."/>
            <person name="Rutten L."/>
            <person name="Van Zeijl A."/>
            <person name="Liu W."/>
            <person name="Santuari L."/>
            <person name="Cao Q."/>
            <person name="Sharma T."/>
            <person name="Shen D."/>
            <person name="Roswanjaya Y."/>
            <person name="Wardhani T."/>
            <person name="Kalhor M.S."/>
            <person name="Jansen J."/>
            <person name="Van den Hoogen J."/>
            <person name="Gungor B."/>
            <person name="Hartog M."/>
            <person name="Hontelez J."/>
            <person name="Verver J."/>
            <person name="Yang W.-C."/>
            <person name="Schijlen E."/>
            <person name="Repin R."/>
            <person name="Schilthuizen M."/>
            <person name="Schranz E."/>
            <person name="Heidstra R."/>
            <person name="Miyata K."/>
            <person name="Fedorova E."/>
            <person name="Kohlen W."/>
            <person name="Bisseling T."/>
            <person name="Smit S."/>
            <person name="Geurts R."/>
        </authorList>
    </citation>
    <scope>NUCLEOTIDE SEQUENCE [LARGE SCALE GENOMIC DNA]</scope>
    <source>
        <strain evidence="2">cv. WU1-14</strain>
    </source>
</reference>
<dbReference type="Proteomes" id="UP000237105">
    <property type="component" value="Unassembled WGS sequence"/>
</dbReference>
<evidence type="ECO:0000313" key="2">
    <source>
        <dbReference type="Proteomes" id="UP000237105"/>
    </source>
</evidence>
<dbReference type="AlphaFoldDB" id="A0A2P5BGV7"/>
<protein>
    <submittedName>
        <fullName evidence="1">Uncharacterized protein</fullName>
    </submittedName>
</protein>
<accession>A0A2P5BGV7</accession>
<dbReference type="EMBL" id="JXTB01000283">
    <property type="protein sequence ID" value="PON48017.1"/>
    <property type="molecule type" value="Genomic_DNA"/>
</dbReference>
<proteinExistence type="predicted"/>
<gene>
    <name evidence="1" type="ORF">PanWU01x14_240100</name>
</gene>
<evidence type="ECO:0000313" key="1">
    <source>
        <dbReference type="EMBL" id="PON48017.1"/>
    </source>
</evidence>
<sequence>MYFLAPIQTIHPHLPPRNNRPDPKTPTPRFHSPWLVLRSVSLLPQYHNYAAALKAEANALS</sequence>